<evidence type="ECO:0000256" key="6">
    <source>
        <dbReference type="ARBA" id="ARBA00022840"/>
    </source>
</evidence>
<dbReference type="Pfam" id="PF00294">
    <property type="entry name" value="PfkB"/>
    <property type="match status" value="1"/>
</dbReference>
<proteinExistence type="inferred from homology"/>
<dbReference type="OrthoDB" id="9801219at2"/>
<dbReference type="GO" id="GO:0044281">
    <property type="term" value="P:small molecule metabolic process"/>
    <property type="evidence" value="ECO:0007669"/>
    <property type="project" value="UniProtKB-ARBA"/>
</dbReference>
<dbReference type="RefSeq" id="WP_136137250.1">
    <property type="nucleotide sequence ID" value="NZ_SDGV01000017.1"/>
</dbReference>
<dbReference type="AlphaFoldDB" id="A0A4S3B837"/>
<comment type="pathway">
    <text evidence="8">Carbohydrate metabolism; D-tagatose 6-phosphate degradation; D-glyceraldehyde 3-phosphate and glycerone phosphate from D-tagatose 6-phosphate: step 1/2.</text>
</comment>
<dbReference type="PANTHER" id="PTHR46566">
    <property type="entry name" value="1-PHOSPHOFRUCTOKINASE-RELATED"/>
    <property type="match status" value="1"/>
</dbReference>
<dbReference type="FunFam" id="3.40.1190.20:FF:000001">
    <property type="entry name" value="Phosphofructokinase"/>
    <property type="match status" value="1"/>
</dbReference>
<evidence type="ECO:0000256" key="9">
    <source>
        <dbReference type="RuleBase" id="RU369061"/>
    </source>
</evidence>
<name>A0A4S3B837_9ENTE</name>
<dbReference type="GO" id="GO:0005829">
    <property type="term" value="C:cytosol"/>
    <property type="evidence" value="ECO:0007669"/>
    <property type="project" value="TreeGrafter"/>
</dbReference>
<dbReference type="Gene3D" id="3.40.1190.20">
    <property type="match status" value="1"/>
</dbReference>
<dbReference type="GO" id="GO:0008662">
    <property type="term" value="F:1-phosphofructokinase activity"/>
    <property type="evidence" value="ECO:0007669"/>
    <property type="project" value="UniProtKB-UniRule"/>
</dbReference>
<evidence type="ECO:0000256" key="7">
    <source>
        <dbReference type="ARBA" id="ARBA00047745"/>
    </source>
</evidence>
<dbReference type="GO" id="GO:0009024">
    <property type="term" value="F:tagatose-6-phosphate kinase activity"/>
    <property type="evidence" value="ECO:0007669"/>
    <property type="project" value="UniProtKB-EC"/>
</dbReference>
<dbReference type="PROSITE" id="PS00584">
    <property type="entry name" value="PFKB_KINASES_2"/>
    <property type="match status" value="1"/>
</dbReference>
<dbReference type="UniPathway" id="UPA00704">
    <property type="reaction ID" value="UER00715"/>
</dbReference>
<comment type="similarity">
    <text evidence="8">Belongs to the carbohydrate kinase PfkB family. LacC subfamily.</text>
</comment>
<keyword evidence="2 8" id="KW-0808">Transferase</keyword>
<dbReference type="NCBIfam" id="TIGR03828">
    <property type="entry name" value="pfkB"/>
    <property type="match status" value="1"/>
</dbReference>
<dbReference type="GO" id="GO:0005988">
    <property type="term" value="P:lactose metabolic process"/>
    <property type="evidence" value="ECO:0007669"/>
    <property type="project" value="UniProtKB-KW"/>
</dbReference>
<accession>A0A4S3B837</accession>
<evidence type="ECO:0000313" key="12">
    <source>
        <dbReference type="Proteomes" id="UP000310506"/>
    </source>
</evidence>
<dbReference type="InterPro" id="IPR022463">
    <property type="entry name" value="1-PFruKinase"/>
</dbReference>
<dbReference type="GO" id="GO:0016052">
    <property type="term" value="P:carbohydrate catabolic process"/>
    <property type="evidence" value="ECO:0007669"/>
    <property type="project" value="UniProtKB-ARBA"/>
</dbReference>
<dbReference type="EMBL" id="SDGV01000017">
    <property type="protein sequence ID" value="THB61005.1"/>
    <property type="molecule type" value="Genomic_DNA"/>
</dbReference>
<evidence type="ECO:0000256" key="2">
    <source>
        <dbReference type="ARBA" id="ARBA00022679"/>
    </source>
</evidence>
<dbReference type="GO" id="GO:2001059">
    <property type="term" value="P:D-tagatose 6-phosphate catabolic process"/>
    <property type="evidence" value="ECO:0007669"/>
    <property type="project" value="UniProtKB-UniPathway"/>
</dbReference>
<comment type="catalytic activity">
    <reaction evidence="7 9">
        <text>beta-D-fructose 1-phosphate + ATP = beta-D-fructose 1,6-bisphosphate + ADP + H(+)</text>
        <dbReference type="Rhea" id="RHEA:14213"/>
        <dbReference type="ChEBI" id="CHEBI:15378"/>
        <dbReference type="ChEBI" id="CHEBI:30616"/>
        <dbReference type="ChEBI" id="CHEBI:32966"/>
        <dbReference type="ChEBI" id="CHEBI:138881"/>
        <dbReference type="ChEBI" id="CHEBI:456216"/>
        <dbReference type="EC" id="2.7.1.56"/>
    </reaction>
</comment>
<dbReference type="SUPFAM" id="SSF53613">
    <property type="entry name" value="Ribokinase-like"/>
    <property type="match status" value="1"/>
</dbReference>
<protein>
    <recommendedName>
        <fullName evidence="8">Tagatose-6-phosphate kinase</fullName>
        <ecNumber evidence="8">2.7.1.144</ecNumber>
    </recommendedName>
</protein>
<dbReference type="PROSITE" id="PS00583">
    <property type="entry name" value="PFKB_KINASES_1"/>
    <property type="match status" value="1"/>
</dbReference>
<dbReference type="NCBIfam" id="TIGR03168">
    <property type="entry name" value="1-PFK"/>
    <property type="match status" value="1"/>
</dbReference>
<comment type="caution">
    <text evidence="11">The sequence shown here is derived from an EMBL/GenBank/DDBJ whole genome shotgun (WGS) entry which is preliminary data.</text>
</comment>
<keyword evidence="4 8" id="KW-0547">Nucleotide-binding</keyword>
<reference evidence="11 12" key="1">
    <citation type="submission" date="2019-01" db="EMBL/GenBank/DDBJ databases">
        <title>Vagococcus silagei sp. nov. isolated from brewer's grain.</title>
        <authorList>
            <person name="Guu J.-R."/>
        </authorList>
    </citation>
    <scope>NUCLEOTIDE SEQUENCE [LARGE SCALE GENOMIC DNA]</scope>
    <source>
        <strain evidence="11 12">2B-2</strain>
    </source>
</reference>
<dbReference type="GO" id="GO:0005524">
    <property type="term" value="F:ATP binding"/>
    <property type="evidence" value="ECO:0007669"/>
    <property type="project" value="UniProtKB-UniRule"/>
</dbReference>
<comment type="function">
    <text evidence="9">Catalyzes the ATP-dependent phosphorylation of fructose-l-phosphate to fructose-l,6-bisphosphate.</text>
</comment>
<keyword evidence="6 8" id="KW-0067">ATP-binding</keyword>
<evidence type="ECO:0000259" key="10">
    <source>
        <dbReference type="Pfam" id="PF00294"/>
    </source>
</evidence>
<evidence type="ECO:0000256" key="5">
    <source>
        <dbReference type="ARBA" id="ARBA00022777"/>
    </source>
</evidence>
<dbReference type="PANTHER" id="PTHR46566:SF1">
    <property type="entry name" value="1-PHOSPHOFRUCTOKINASE"/>
    <property type="match status" value="1"/>
</dbReference>
<dbReference type="Proteomes" id="UP000310506">
    <property type="component" value="Unassembled WGS sequence"/>
</dbReference>
<evidence type="ECO:0000256" key="1">
    <source>
        <dbReference type="ARBA" id="ARBA00005380"/>
    </source>
</evidence>
<dbReference type="CDD" id="cd01164">
    <property type="entry name" value="FruK_PfkB_like"/>
    <property type="match status" value="1"/>
</dbReference>
<feature type="domain" description="Carbohydrate kinase PfkB" evidence="10">
    <location>
        <begin position="12"/>
        <end position="283"/>
    </location>
</feature>
<dbReference type="PIRSF" id="PIRSF000535">
    <property type="entry name" value="1PFK/6PFK/LacC"/>
    <property type="match status" value="1"/>
</dbReference>
<evidence type="ECO:0000313" key="11">
    <source>
        <dbReference type="EMBL" id="THB61005.1"/>
    </source>
</evidence>
<dbReference type="InterPro" id="IPR029056">
    <property type="entry name" value="Ribokinase-like"/>
</dbReference>
<keyword evidence="5 9" id="KW-0418">Kinase</keyword>
<organism evidence="11 12">
    <name type="scientific">Vagococcus silagei</name>
    <dbReference type="NCBI Taxonomy" id="2508885"/>
    <lineage>
        <taxon>Bacteria</taxon>
        <taxon>Bacillati</taxon>
        <taxon>Bacillota</taxon>
        <taxon>Bacilli</taxon>
        <taxon>Lactobacillales</taxon>
        <taxon>Enterococcaceae</taxon>
        <taxon>Vagococcus</taxon>
    </lineage>
</organism>
<evidence type="ECO:0000256" key="8">
    <source>
        <dbReference type="PIRNR" id="PIRNR000535"/>
    </source>
</evidence>
<dbReference type="InterPro" id="IPR011611">
    <property type="entry name" value="PfkB_dom"/>
</dbReference>
<comment type="similarity">
    <text evidence="1">Belongs to the carbohydrate kinase pfkB family.</text>
</comment>
<dbReference type="InterPro" id="IPR002173">
    <property type="entry name" value="Carboh/pur_kinase_PfkB_CS"/>
</dbReference>
<evidence type="ECO:0000256" key="4">
    <source>
        <dbReference type="ARBA" id="ARBA00022741"/>
    </source>
</evidence>
<sequence>MIYTVTLNPAVDYVVFVPEFQSGDLNKATRDYKFPGGKGINVSRVLKNLGTSSINLGFVGGFTGEFIQEKLLQEKLKTNFVPIKAENRINVKLKSNQETEINGQGPLIEQDELAHFMSQLSNLTLEDLVVFSGSIPQGVPKNIYQMCLEMLEKNHVPFVLDISSSELLELVAYHPELIKPNHHELAEIFQTSFSNLEEMLPYGEKLVTMGAKNVLVSMGKEGAVLFNQEGTYLAPGMTGELINSVGSGDSMVAGFIQSYWTNHDSVSALKLGVAAGSATAFTEDLASGEEILNILDRVVVHKLS</sequence>
<gene>
    <name evidence="11" type="primary">pfkB</name>
    <name evidence="11" type="ORF">ESZ54_08540</name>
</gene>
<keyword evidence="3 8" id="KW-0423">Lactose metabolism</keyword>
<dbReference type="InterPro" id="IPR017583">
    <property type="entry name" value="Tagatose/fructose_Pkinase"/>
</dbReference>
<evidence type="ECO:0000256" key="3">
    <source>
        <dbReference type="ARBA" id="ARBA00022736"/>
    </source>
</evidence>
<comment type="catalytic activity">
    <reaction evidence="8">
        <text>D-tagatofuranose 6-phosphate + ATP = D-tagatofuranose 1,6-bisphosphate + ADP + H(+)</text>
        <dbReference type="Rhea" id="RHEA:12420"/>
        <dbReference type="ChEBI" id="CHEBI:15378"/>
        <dbReference type="ChEBI" id="CHEBI:30616"/>
        <dbReference type="ChEBI" id="CHEBI:58694"/>
        <dbReference type="ChEBI" id="CHEBI:58695"/>
        <dbReference type="ChEBI" id="CHEBI:456216"/>
        <dbReference type="EC" id="2.7.1.144"/>
    </reaction>
</comment>
<keyword evidence="12" id="KW-1185">Reference proteome</keyword>
<dbReference type="EC" id="2.7.1.144" evidence="8"/>